<protein>
    <submittedName>
        <fullName evidence="1">DUF899 domain-containing protein</fullName>
    </submittedName>
</protein>
<proteinExistence type="predicted"/>
<gene>
    <name evidence="1" type="ORF">KGQ19_43985</name>
</gene>
<sequence>MSLPDVVTREEWLASRKSLLAKEKELRRAQDALNTERRSLPMVRVDKKYTFVGADGEVGLLDLFAQRHQLIVQHVMFDPEWDAACPNCTAGIDEMSDAVFRHLEERETRYVFVARAPYEKLAAYSAKRGWDLPFYSAQHSDFNYDFNVSFRPGEPVTWNYRDEAELRTAGLNGYADDPGEQPGMSCFLRVGEDVFHTYSTYARGVDFGGSYSILDLTALGRQEEWEEPKGRATALKNIFPMFES</sequence>
<dbReference type="InterPro" id="IPR010296">
    <property type="entry name" value="DUF899_thioredox"/>
</dbReference>
<evidence type="ECO:0000313" key="1">
    <source>
        <dbReference type="EMBL" id="MBS2553836.1"/>
    </source>
</evidence>
<keyword evidence="2" id="KW-1185">Reference proteome</keyword>
<reference evidence="1 2" key="1">
    <citation type="submission" date="2020-02" db="EMBL/GenBank/DDBJ databases">
        <title>Acidophilic actinobacteria isolated from forest soil.</title>
        <authorList>
            <person name="Golinska P."/>
        </authorList>
    </citation>
    <scope>NUCLEOTIDE SEQUENCE [LARGE SCALE GENOMIC DNA]</scope>
    <source>
        <strain evidence="1 2">NL8</strain>
    </source>
</reference>
<dbReference type="Pfam" id="PF05988">
    <property type="entry name" value="DUF899"/>
    <property type="match status" value="1"/>
</dbReference>
<dbReference type="Proteomes" id="UP000730482">
    <property type="component" value="Unassembled WGS sequence"/>
</dbReference>
<organism evidence="1 2">
    <name type="scientific">Catenulispora pinistramenti</name>
    <dbReference type="NCBI Taxonomy" id="2705254"/>
    <lineage>
        <taxon>Bacteria</taxon>
        <taxon>Bacillati</taxon>
        <taxon>Actinomycetota</taxon>
        <taxon>Actinomycetes</taxon>
        <taxon>Catenulisporales</taxon>
        <taxon>Catenulisporaceae</taxon>
        <taxon>Catenulispora</taxon>
    </lineage>
</organism>
<dbReference type="EMBL" id="JAAFYZ010000290">
    <property type="protein sequence ID" value="MBS2553836.1"/>
    <property type="molecule type" value="Genomic_DNA"/>
</dbReference>
<name>A0ABS5L681_9ACTN</name>
<dbReference type="RefSeq" id="WP_212020793.1">
    <property type="nucleotide sequence ID" value="NZ_JAAFYZ010000290.1"/>
</dbReference>
<accession>A0ABS5L681</accession>
<evidence type="ECO:0000313" key="2">
    <source>
        <dbReference type="Proteomes" id="UP000730482"/>
    </source>
</evidence>
<comment type="caution">
    <text evidence="1">The sequence shown here is derived from an EMBL/GenBank/DDBJ whole genome shotgun (WGS) entry which is preliminary data.</text>
</comment>